<proteinExistence type="predicted"/>
<evidence type="ECO:0000256" key="3">
    <source>
        <dbReference type="ARBA" id="ARBA00016337"/>
    </source>
</evidence>
<evidence type="ECO:0000313" key="12">
    <source>
        <dbReference type="Proteomes" id="UP000317982"/>
    </source>
</evidence>
<sequence>MGLPVSVHVRGPDPASAQPRVEALFDALRAADRVFSTYRDDSDLARWERGAVDVDPALGEVFALCEEARVRTGGWFDARSLPDPRTGRLRYDPSGLVKGWAVQRAAEPLRGLPGHDWCINAGGDVYAAATPTAAATAATTAATAADKTDSGRPWRVGIEDPADPRQVAAVVPLTTGAVATSGTTHRGAHILDPTTGRPATAVRAATVTGPSLLWADVYATAAVARGTDALPWLEEMPHYEARLTLADGTVRTTTSFGPKPTPLA</sequence>
<dbReference type="EMBL" id="VIRS01000020">
    <property type="protein sequence ID" value="TQS42173.1"/>
    <property type="molecule type" value="Genomic_DNA"/>
</dbReference>
<protein>
    <recommendedName>
        <fullName evidence="3">FAD:protein FMN transferase</fullName>
        <ecNumber evidence="2">2.7.1.180</ecNumber>
    </recommendedName>
    <alternativeName>
        <fullName evidence="9">Flavin transferase</fullName>
    </alternativeName>
</protein>
<name>A0A545ALI4_9ACTN</name>
<dbReference type="InterPro" id="IPR024932">
    <property type="entry name" value="ApbE"/>
</dbReference>
<evidence type="ECO:0000256" key="4">
    <source>
        <dbReference type="ARBA" id="ARBA00022630"/>
    </source>
</evidence>
<dbReference type="SUPFAM" id="SSF143631">
    <property type="entry name" value="ApbE-like"/>
    <property type="match status" value="1"/>
</dbReference>
<dbReference type="Proteomes" id="UP000317982">
    <property type="component" value="Unassembled WGS sequence"/>
</dbReference>
<dbReference type="GO" id="GO:0016740">
    <property type="term" value="F:transferase activity"/>
    <property type="evidence" value="ECO:0007669"/>
    <property type="project" value="UniProtKB-KW"/>
</dbReference>
<evidence type="ECO:0000313" key="11">
    <source>
        <dbReference type="EMBL" id="TQS42173.1"/>
    </source>
</evidence>
<comment type="catalytic activity">
    <reaction evidence="10">
        <text>L-threonyl-[protein] + FAD = FMN-L-threonyl-[protein] + AMP + H(+)</text>
        <dbReference type="Rhea" id="RHEA:36847"/>
        <dbReference type="Rhea" id="RHEA-COMP:11060"/>
        <dbReference type="Rhea" id="RHEA-COMP:11061"/>
        <dbReference type="ChEBI" id="CHEBI:15378"/>
        <dbReference type="ChEBI" id="CHEBI:30013"/>
        <dbReference type="ChEBI" id="CHEBI:57692"/>
        <dbReference type="ChEBI" id="CHEBI:74257"/>
        <dbReference type="ChEBI" id="CHEBI:456215"/>
        <dbReference type="EC" id="2.7.1.180"/>
    </reaction>
</comment>
<dbReference type="InParanoid" id="A0A545ALI4"/>
<reference evidence="11 12" key="1">
    <citation type="submission" date="2019-07" db="EMBL/GenBank/DDBJ databases">
        <title>Cryptosporangium phraense sp. nov., isolated from plant litter.</title>
        <authorList>
            <person name="Suriyachadkun C."/>
        </authorList>
    </citation>
    <scope>NUCLEOTIDE SEQUENCE [LARGE SCALE GENOMIC DNA]</scope>
    <source>
        <strain evidence="11 12">A-T 5661</strain>
    </source>
</reference>
<keyword evidence="8" id="KW-0460">Magnesium</keyword>
<comment type="cofactor">
    <cofactor evidence="1">
        <name>Mg(2+)</name>
        <dbReference type="ChEBI" id="CHEBI:18420"/>
    </cofactor>
</comment>
<evidence type="ECO:0000256" key="6">
    <source>
        <dbReference type="ARBA" id="ARBA00022723"/>
    </source>
</evidence>
<dbReference type="Pfam" id="PF02424">
    <property type="entry name" value="ApbE"/>
    <property type="match status" value="2"/>
</dbReference>
<comment type="caution">
    <text evidence="11">The sequence shown here is derived from an EMBL/GenBank/DDBJ whole genome shotgun (WGS) entry which is preliminary data.</text>
</comment>
<keyword evidence="12" id="KW-1185">Reference proteome</keyword>
<gene>
    <name evidence="11" type="ORF">FL583_26005</name>
</gene>
<evidence type="ECO:0000256" key="9">
    <source>
        <dbReference type="ARBA" id="ARBA00031306"/>
    </source>
</evidence>
<organism evidence="11 12">
    <name type="scientific">Cryptosporangium phraense</name>
    <dbReference type="NCBI Taxonomy" id="2593070"/>
    <lineage>
        <taxon>Bacteria</taxon>
        <taxon>Bacillati</taxon>
        <taxon>Actinomycetota</taxon>
        <taxon>Actinomycetes</taxon>
        <taxon>Cryptosporangiales</taxon>
        <taxon>Cryptosporangiaceae</taxon>
        <taxon>Cryptosporangium</taxon>
    </lineage>
</organism>
<dbReference type="OrthoDB" id="9778595at2"/>
<dbReference type="EC" id="2.7.1.180" evidence="2"/>
<dbReference type="PANTHER" id="PTHR30040:SF2">
    <property type="entry name" value="FAD:PROTEIN FMN TRANSFERASE"/>
    <property type="match status" value="1"/>
</dbReference>
<dbReference type="GO" id="GO:0046872">
    <property type="term" value="F:metal ion binding"/>
    <property type="evidence" value="ECO:0007669"/>
    <property type="project" value="UniProtKB-KW"/>
</dbReference>
<dbReference type="InterPro" id="IPR003374">
    <property type="entry name" value="ApbE-like_sf"/>
</dbReference>
<evidence type="ECO:0000256" key="2">
    <source>
        <dbReference type="ARBA" id="ARBA00011955"/>
    </source>
</evidence>
<dbReference type="PANTHER" id="PTHR30040">
    <property type="entry name" value="THIAMINE BIOSYNTHESIS LIPOPROTEIN APBE"/>
    <property type="match status" value="1"/>
</dbReference>
<evidence type="ECO:0000256" key="5">
    <source>
        <dbReference type="ARBA" id="ARBA00022679"/>
    </source>
</evidence>
<keyword evidence="5 11" id="KW-0808">Transferase</keyword>
<evidence type="ECO:0000256" key="8">
    <source>
        <dbReference type="ARBA" id="ARBA00022842"/>
    </source>
</evidence>
<keyword evidence="6" id="KW-0479">Metal-binding</keyword>
<dbReference type="AlphaFoldDB" id="A0A545ALI4"/>
<evidence type="ECO:0000256" key="1">
    <source>
        <dbReference type="ARBA" id="ARBA00001946"/>
    </source>
</evidence>
<keyword evidence="7" id="KW-0274">FAD</keyword>
<accession>A0A545ALI4</accession>
<evidence type="ECO:0000256" key="10">
    <source>
        <dbReference type="ARBA" id="ARBA00048540"/>
    </source>
</evidence>
<evidence type="ECO:0000256" key="7">
    <source>
        <dbReference type="ARBA" id="ARBA00022827"/>
    </source>
</evidence>
<dbReference type="Gene3D" id="3.10.520.10">
    <property type="entry name" value="ApbE-like domains"/>
    <property type="match status" value="1"/>
</dbReference>
<keyword evidence="4" id="KW-0285">Flavoprotein</keyword>